<gene>
    <name evidence="1" type="ORF">GGR17_002134</name>
</gene>
<name>A0A840CAA7_9RHOB</name>
<organism evidence="1 2">
    <name type="scientific">Actibacterium naphthalenivorans</name>
    <dbReference type="NCBI Taxonomy" id="1614693"/>
    <lineage>
        <taxon>Bacteria</taxon>
        <taxon>Pseudomonadati</taxon>
        <taxon>Pseudomonadota</taxon>
        <taxon>Alphaproteobacteria</taxon>
        <taxon>Rhodobacterales</taxon>
        <taxon>Roseobacteraceae</taxon>
        <taxon>Actibacterium</taxon>
    </lineage>
</organism>
<comment type="caution">
    <text evidence="1">The sequence shown here is derived from an EMBL/GenBank/DDBJ whole genome shotgun (WGS) entry which is preliminary data.</text>
</comment>
<dbReference type="Proteomes" id="UP000585681">
    <property type="component" value="Unassembled WGS sequence"/>
</dbReference>
<protein>
    <submittedName>
        <fullName evidence="1">Uncharacterized protein</fullName>
    </submittedName>
</protein>
<evidence type="ECO:0000313" key="2">
    <source>
        <dbReference type="Proteomes" id="UP000585681"/>
    </source>
</evidence>
<proteinExistence type="predicted"/>
<dbReference type="EMBL" id="JACIEQ010000002">
    <property type="protein sequence ID" value="MBB4022325.1"/>
    <property type="molecule type" value="Genomic_DNA"/>
</dbReference>
<sequence length="43" mass="4397">MAIAASPDKAITAKVNAAGPKGRIGIRFCSAVAPIPAAFRKMK</sequence>
<dbReference type="RefSeq" id="WP_255353420.1">
    <property type="nucleotide sequence ID" value="NZ_JACIEQ010000002.1"/>
</dbReference>
<accession>A0A840CAA7</accession>
<reference evidence="1" key="1">
    <citation type="submission" date="2020-08" db="EMBL/GenBank/DDBJ databases">
        <title>Genomic Encyclopedia of Type Strains, Phase IV (KMG-IV): sequencing the most valuable type-strain genomes for metagenomic binning, comparative biology and taxonomic classification.</title>
        <authorList>
            <person name="Goeker M."/>
        </authorList>
    </citation>
    <scope>NUCLEOTIDE SEQUENCE [LARGE SCALE GENOMIC DNA]</scope>
    <source>
        <strain evidence="1">DSM 105040</strain>
    </source>
</reference>
<dbReference type="AlphaFoldDB" id="A0A840CAA7"/>
<keyword evidence="2" id="KW-1185">Reference proteome</keyword>
<evidence type="ECO:0000313" key="1">
    <source>
        <dbReference type="EMBL" id="MBB4022325.1"/>
    </source>
</evidence>